<dbReference type="Proteomes" id="UP001610728">
    <property type="component" value="Unassembled WGS sequence"/>
</dbReference>
<evidence type="ECO:0000256" key="1">
    <source>
        <dbReference type="SAM" id="MobiDB-lite"/>
    </source>
</evidence>
<evidence type="ECO:0000313" key="2">
    <source>
        <dbReference type="EMBL" id="KAL2885648.1"/>
    </source>
</evidence>
<protein>
    <submittedName>
        <fullName evidence="2">Ras-related protein Rab-6A</fullName>
    </submittedName>
</protein>
<accession>A0ABR4MBN8</accession>
<feature type="compositionally biased region" description="Polar residues" evidence="1">
    <location>
        <begin position="48"/>
        <end position="58"/>
    </location>
</feature>
<organism evidence="2 3">
    <name type="scientific">Ceratocystis lukuohia</name>
    <dbReference type="NCBI Taxonomy" id="2019550"/>
    <lineage>
        <taxon>Eukaryota</taxon>
        <taxon>Fungi</taxon>
        <taxon>Dikarya</taxon>
        <taxon>Ascomycota</taxon>
        <taxon>Pezizomycotina</taxon>
        <taxon>Sordariomycetes</taxon>
        <taxon>Hypocreomycetidae</taxon>
        <taxon>Microascales</taxon>
        <taxon>Ceratocystidaceae</taxon>
        <taxon>Ceratocystis</taxon>
    </lineage>
</organism>
<dbReference type="RefSeq" id="XP_070856828.1">
    <property type="nucleotide sequence ID" value="XM_071005207.1"/>
</dbReference>
<comment type="caution">
    <text evidence="2">The sequence shown here is derived from an EMBL/GenBank/DDBJ whole genome shotgun (WGS) entry which is preliminary data.</text>
</comment>
<proteinExistence type="predicted"/>
<gene>
    <name evidence="2" type="ORF">HOO65_070110</name>
</gene>
<name>A0ABR4MBN8_9PEZI</name>
<dbReference type="EMBL" id="JABSNW010000007">
    <property type="protein sequence ID" value="KAL2885648.1"/>
    <property type="molecule type" value="Genomic_DNA"/>
</dbReference>
<dbReference type="GeneID" id="98120215"/>
<feature type="compositionally biased region" description="Polar residues" evidence="1">
    <location>
        <begin position="31"/>
        <end position="40"/>
    </location>
</feature>
<sequence length="90" mass="9437">MASGGTSGSYNTPLKKFKLVFLGEQSGMLSSSFPPLTPSRTGPGPNPGINTKCTDPAQSESGLNFGSIIRLFLLSETGSELANHGKYPLF</sequence>
<feature type="region of interest" description="Disordered" evidence="1">
    <location>
        <begin position="31"/>
        <end position="58"/>
    </location>
</feature>
<reference evidence="2 3" key="1">
    <citation type="submission" date="2020-05" db="EMBL/GenBank/DDBJ databases">
        <title>Ceratocystis lukuohia genome.</title>
        <authorList>
            <person name="Harrington T.C."/>
            <person name="Kim K."/>
            <person name="Mayers C.G."/>
        </authorList>
    </citation>
    <scope>NUCLEOTIDE SEQUENCE [LARGE SCALE GENOMIC DNA]</scope>
    <source>
        <strain evidence="2 3">C4212</strain>
    </source>
</reference>
<evidence type="ECO:0000313" key="3">
    <source>
        <dbReference type="Proteomes" id="UP001610728"/>
    </source>
</evidence>
<keyword evidence="3" id="KW-1185">Reference proteome</keyword>